<reference evidence="2" key="1">
    <citation type="submission" date="2020-06" db="EMBL/GenBank/DDBJ databases">
        <authorList>
            <person name="Li T."/>
            <person name="Hu X."/>
            <person name="Zhang T."/>
            <person name="Song X."/>
            <person name="Zhang H."/>
            <person name="Dai N."/>
            <person name="Sheng W."/>
            <person name="Hou X."/>
            <person name="Wei L."/>
        </authorList>
    </citation>
    <scope>NUCLEOTIDE SEQUENCE</scope>
    <source>
        <strain evidence="2">G02</strain>
        <tissue evidence="2">Leaf</tissue>
    </source>
</reference>
<protein>
    <submittedName>
        <fullName evidence="2">Uncharacterized protein</fullName>
    </submittedName>
</protein>
<reference evidence="2" key="2">
    <citation type="journal article" date="2024" name="Plant">
        <title>Genomic evolution and insights into agronomic trait innovations of Sesamum species.</title>
        <authorList>
            <person name="Miao H."/>
            <person name="Wang L."/>
            <person name="Qu L."/>
            <person name="Liu H."/>
            <person name="Sun Y."/>
            <person name="Le M."/>
            <person name="Wang Q."/>
            <person name="Wei S."/>
            <person name="Zheng Y."/>
            <person name="Lin W."/>
            <person name="Duan Y."/>
            <person name="Cao H."/>
            <person name="Xiong S."/>
            <person name="Wang X."/>
            <person name="Wei L."/>
            <person name="Li C."/>
            <person name="Ma Q."/>
            <person name="Ju M."/>
            <person name="Zhao R."/>
            <person name="Li G."/>
            <person name="Mu C."/>
            <person name="Tian Q."/>
            <person name="Mei H."/>
            <person name="Zhang T."/>
            <person name="Gao T."/>
            <person name="Zhang H."/>
        </authorList>
    </citation>
    <scope>NUCLEOTIDE SEQUENCE</scope>
    <source>
        <strain evidence="2">G02</strain>
    </source>
</reference>
<dbReference type="EMBL" id="JACGWJ010000032">
    <property type="protein sequence ID" value="KAL0297645.1"/>
    <property type="molecule type" value="Genomic_DNA"/>
</dbReference>
<accession>A0AAW2JT51</accession>
<feature type="region of interest" description="Disordered" evidence="1">
    <location>
        <begin position="17"/>
        <end position="90"/>
    </location>
</feature>
<dbReference type="AlphaFoldDB" id="A0AAW2JT51"/>
<gene>
    <name evidence="2" type="ORF">Sradi_6816600</name>
</gene>
<sequence length="90" mass="10115">MPITIQEAKDVPAHCLTKQTSTAQVTQGVQEKERRPGIFPNSRPRASPGLKVWDVPQLGLWPRSTKTSGPKDPHTWQPTSHVTLHQPWCQ</sequence>
<evidence type="ECO:0000313" key="2">
    <source>
        <dbReference type="EMBL" id="KAL0297645.1"/>
    </source>
</evidence>
<proteinExistence type="predicted"/>
<organism evidence="2">
    <name type="scientific">Sesamum radiatum</name>
    <name type="common">Black benniseed</name>
    <dbReference type="NCBI Taxonomy" id="300843"/>
    <lineage>
        <taxon>Eukaryota</taxon>
        <taxon>Viridiplantae</taxon>
        <taxon>Streptophyta</taxon>
        <taxon>Embryophyta</taxon>
        <taxon>Tracheophyta</taxon>
        <taxon>Spermatophyta</taxon>
        <taxon>Magnoliopsida</taxon>
        <taxon>eudicotyledons</taxon>
        <taxon>Gunneridae</taxon>
        <taxon>Pentapetalae</taxon>
        <taxon>asterids</taxon>
        <taxon>lamiids</taxon>
        <taxon>Lamiales</taxon>
        <taxon>Pedaliaceae</taxon>
        <taxon>Sesamum</taxon>
    </lineage>
</organism>
<name>A0AAW2JT51_SESRA</name>
<feature type="compositionally biased region" description="Polar residues" evidence="1">
    <location>
        <begin position="76"/>
        <end position="90"/>
    </location>
</feature>
<feature type="compositionally biased region" description="Polar residues" evidence="1">
    <location>
        <begin position="17"/>
        <end position="29"/>
    </location>
</feature>
<evidence type="ECO:0000256" key="1">
    <source>
        <dbReference type="SAM" id="MobiDB-lite"/>
    </source>
</evidence>
<comment type="caution">
    <text evidence="2">The sequence shown here is derived from an EMBL/GenBank/DDBJ whole genome shotgun (WGS) entry which is preliminary data.</text>
</comment>